<evidence type="ECO:0000313" key="4">
    <source>
        <dbReference type="EMBL" id="MDN5202587.1"/>
    </source>
</evidence>
<evidence type="ECO:0000256" key="1">
    <source>
        <dbReference type="SAM" id="Phobius"/>
    </source>
</evidence>
<dbReference type="InterPro" id="IPR032508">
    <property type="entry name" value="FecR_C"/>
</dbReference>
<feature type="domain" description="FecR protein" evidence="2">
    <location>
        <begin position="138"/>
        <end position="226"/>
    </location>
</feature>
<dbReference type="Pfam" id="PF16344">
    <property type="entry name" value="FecR_C"/>
    <property type="match status" value="1"/>
</dbReference>
<evidence type="ECO:0000313" key="5">
    <source>
        <dbReference type="Proteomes" id="UP001172082"/>
    </source>
</evidence>
<proteinExistence type="predicted"/>
<dbReference type="Proteomes" id="UP001172082">
    <property type="component" value="Unassembled WGS sequence"/>
</dbReference>
<feature type="domain" description="Protein FecR C-terminal" evidence="3">
    <location>
        <begin position="269"/>
        <end position="336"/>
    </location>
</feature>
<feature type="transmembrane region" description="Helical" evidence="1">
    <location>
        <begin position="98"/>
        <end position="117"/>
    </location>
</feature>
<dbReference type="PANTHER" id="PTHR30273:SF2">
    <property type="entry name" value="PROTEIN FECR"/>
    <property type="match status" value="1"/>
</dbReference>
<organism evidence="4 5">
    <name type="scientific">Splendidivirga corallicola</name>
    <dbReference type="NCBI Taxonomy" id="3051826"/>
    <lineage>
        <taxon>Bacteria</taxon>
        <taxon>Pseudomonadati</taxon>
        <taxon>Bacteroidota</taxon>
        <taxon>Cytophagia</taxon>
        <taxon>Cytophagales</taxon>
        <taxon>Splendidivirgaceae</taxon>
        <taxon>Splendidivirga</taxon>
    </lineage>
</organism>
<sequence length="339" mass="39459">MKYDNFEFEDFLRDEQFVEWVLQPTEESNYFWTSWLEHHPEHREKIVLAKEYILSIKIKEPEYKVDSKEKDKIFEQVLENRKSDSHWRLFEKRERGKAYYSIAASIIVLLSLGIWYFSQFEESTVTVPQLVVKSNPAGRTSRIFLPDGSEVKLGPRSRIEYPSSFNAETRRIKLIGNAFFDVYKDPEKAFIVETGKLTTSVFGTSFVVTMKENQNVDVALVSGKVRVEANGHSMDLLPNQTARYKSGSGKLEKSHLDYDRDIAWVHGILVFQSAEITEVIKRIESWYGVTIEMEGRVSDYGKLNARFDNKSLEYILNALTYSLNIKYEKNGKEILILKQ</sequence>
<protein>
    <submittedName>
        <fullName evidence="4">FecR domain-containing protein</fullName>
    </submittedName>
</protein>
<evidence type="ECO:0000259" key="2">
    <source>
        <dbReference type="Pfam" id="PF04773"/>
    </source>
</evidence>
<dbReference type="PANTHER" id="PTHR30273">
    <property type="entry name" value="PERIPLASMIC SIGNAL SENSOR AND SIGMA FACTOR ACTIVATOR FECR-RELATED"/>
    <property type="match status" value="1"/>
</dbReference>
<dbReference type="PIRSF" id="PIRSF018266">
    <property type="entry name" value="FecR"/>
    <property type="match status" value="1"/>
</dbReference>
<name>A0ABT8KPA9_9BACT</name>
<dbReference type="Pfam" id="PF04773">
    <property type="entry name" value="FecR"/>
    <property type="match status" value="1"/>
</dbReference>
<comment type="caution">
    <text evidence="4">The sequence shown here is derived from an EMBL/GenBank/DDBJ whole genome shotgun (WGS) entry which is preliminary data.</text>
</comment>
<keyword evidence="1" id="KW-0812">Transmembrane</keyword>
<dbReference type="EMBL" id="JAUJEA010000005">
    <property type="protein sequence ID" value="MDN5202587.1"/>
    <property type="molecule type" value="Genomic_DNA"/>
</dbReference>
<keyword evidence="1" id="KW-0472">Membrane</keyword>
<accession>A0ABT8KPA9</accession>
<evidence type="ECO:0000259" key="3">
    <source>
        <dbReference type="Pfam" id="PF16344"/>
    </source>
</evidence>
<dbReference type="RefSeq" id="WP_346752612.1">
    <property type="nucleotide sequence ID" value="NZ_JAUJEA010000005.1"/>
</dbReference>
<dbReference type="Gene3D" id="2.60.120.1440">
    <property type="match status" value="1"/>
</dbReference>
<dbReference type="InterPro" id="IPR006860">
    <property type="entry name" value="FecR"/>
</dbReference>
<dbReference type="InterPro" id="IPR012373">
    <property type="entry name" value="Ferrdict_sens_TM"/>
</dbReference>
<gene>
    <name evidence="4" type="ORF">QQ008_14460</name>
</gene>
<reference evidence="4" key="1">
    <citation type="submission" date="2023-06" db="EMBL/GenBank/DDBJ databases">
        <title>Genomic of Parafulvivirga corallium.</title>
        <authorList>
            <person name="Wang G."/>
        </authorList>
    </citation>
    <scope>NUCLEOTIDE SEQUENCE</scope>
    <source>
        <strain evidence="4">BMA10</strain>
    </source>
</reference>
<dbReference type="Gene3D" id="3.55.50.30">
    <property type="match status" value="1"/>
</dbReference>
<keyword evidence="5" id="KW-1185">Reference proteome</keyword>
<keyword evidence="1" id="KW-1133">Transmembrane helix</keyword>